<sequence length="333" mass="37513">MSAPGLSANTYPLLNHPSSQSRCFPRAPGPRQVPCSRTYSITASPPMATEHQPLAKGTQVTSSSGRTYIIKEVIYQRSRGRLLCCLYRASHERKQYVLKDILPGDWQYNLDLQNLIAGSAHVRTLVDSIPNHHMFVYPFLDTNLQLVDITAIAPSVRKSILKDALADLADLHDKSIYHTDIKPANIMMDSFVQGDGTIGFRNVRITDLEDGVVLPPGSPGLGKRLSGNQFWRSPQAWARAAQHTPSDIVSFGIVDVDDFDGFVEYHGGEENPFVQRFGNLLLTFDSADKKRKPFSHWYPVDPQFKDLVSKMTRLDPRRRITAREALKHPWFNE</sequence>
<dbReference type="PROSITE" id="PS50011">
    <property type="entry name" value="PROTEIN_KINASE_DOM"/>
    <property type="match status" value="1"/>
</dbReference>
<feature type="domain" description="Protein kinase" evidence="10">
    <location>
        <begin position="1"/>
        <end position="331"/>
    </location>
</feature>
<evidence type="ECO:0000313" key="12">
    <source>
        <dbReference type="Proteomes" id="UP001302812"/>
    </source>
</evidence>
<dbReference type="GO" id="GO:0005524">
    <property type="term" value="F:ATP binding"/>
    <property type="evidence" value="ECO:0007669"/>
    <property type="project" value="UniProtKB-KW"/>
</dbReference>
<dbReference type="InterPro" id="IPR011009">
    <property type="entry name" value="Kinase-like_dom_sf"/>
</dbReference>
<evidence type="ECO:0000256" key="4">
    <source>
        <dbReference type="ARBA" id="ARBA00022741"/>
    </source>
</evidence>
<evidence type="ECO:0000256" key="3">
    <source>
        <dbReference type="ARBA" id="ARBA00022679"/>
    </source>
</evidence>
<dbReference type="RefSeq" id="XP_064667379.1">
    <property type="nucleotide sequence ID" value="XM_064816997.1"/>
</dbReference>
<evidence type="ECO:0000256" key="2">
    <source>
        <dbReference type="ARBA" id="ARBA00022527"/>
    </source>
</evidence>
<evidence type="ECO:0000313" key="11">
    <source>
        <dbReference type="EMBL" id="KAK4109809.1"/>
    </source>
</evidence>
<dbReference type="PANTHER" id="PTHR24361:SF433">
    <property type="entry name" value="PROTEIN KINASE DOMAIN-CONTAINING PROTEIN"/>
    <property type="match status" value="1"/>
</dbReference>
<keyword evidence="6" id="KW-0067">ATP-binding</keyword>
<evidence type="ECO:0000256" key="7">
    <source>
        <dbReference type="ARBA" id="ARBA00047899"/>
    </source>
</evidence>
<dbReference type="Proteomes" id="UP001302812">
    <property type="component" value="Unassembled WGS sequence"/>
</dbReference>
<dbReference type="InterPro" id="IPR053235">
    <property type="entry name" value="Ser_Thr_kinase"/>
</dbReference>
<dbReference type="InterPro" id="IPR000719">
    <property type="entry name" value="Prot_kinase_dom"/>
</dbReference>
<keyword evidence="4" id="KW-0547">Nucleotide-binding</keyword>
<dbReference type="Pfam" id="PF00069">
    <property type="entry name" value="Pkinase"/>
    <property type="match status" value="1"/>
</dbReference>
<feature type="region of interest" description="Disordered" evidence="9">
    <location>
        <begin position="1"/>
        <end position="31"/>
    </location>
</feature>
<reference evidence="11" key="1">
    <citation type="journal article" date="2023" name="Mol. Phylogenet. Evol.">
        <title>Genome-scale phylogeny and comparative genomics of the fungal order Sordariales.</title>
        <authorList>
            <person name="Hensen N."/>
            <person name="Bonometti L."/>
            <person name="Westerberg I."/>
            <person name="Brannstrom I.O."/>
            <person name="Guillou S."/>
            <person name="Cros-Aarteil S."/>
            <person name="Calhoun S."/>
            <person name="Haridas S."/>
            <person name="Kuo A."/>
            <person name="Mondo S."/>
            <person name="Pangilinan J."/>
            <person name="Riley R."/>
            <person name="LaButti K."/>
            <person name="Andreopoulos B."/>
            <person name="Lipzen A."/>
            <person name="Chen C."/>
            <person name="Yan M."/>
            <person name="Daum C."/>
            <person name="Ng V."/>
            <person name="Clum A."/>
            <person name="Steindorff A."/>
            <person name="Ohm R.A."/>
            <person name="Martin F."/>
            <person name="Silar P."/>
            <person name="Natvig D.O."/>
            <person name="Lalanne C."/>
            <person name="Gautier V."/>
            <person name="Ament-Velasquez S.L."/>
            <person name="Kruys A."/>
            <person name="Hutchinson M.I."/>
            <person name="Powell A.J."/>
            <person name="Barry K."/>
            <person name="Miller A.N."/>
            <person name="Grigoriev I.V."/>
            <person name="Debuchy R."/>
            <person name="Gladieux P."/>
            <person name="Hiltunen Thoren M."/>
            <person name="Johannesson H."/>
        </authorList>
    </citation>
    <scope>NUCLEOTIDE SEQUENCE</scope>
    <source>
        <strain evidence="11">CBS 508.74</strain>
    </source>
</reference>
<keyword evidence="12" id="KW-1185">Reference proteome</keyword>
<name>A0AAN6QGM1_9PEZI</name>
<dbReference type="Gene3D" id="1.10.510.10">
    <property type="entry name" value="Transferase(Phosphotransferase) domain 1"/>
    <property type="match status" value="1"/>
</dbReference>
<comment type="caution">
    <text evidence="11">The sequence shown here is derived from an EMBL/GenBank/DDBJ whole genome shotgun (WGS) entry which is preliminary data.</text>
</comment>
<reference evidence="11" key="2">
    <citation type="submission" date="2023-05" db="EMBL/GenBank/DDBJ databases">
        <authorList>
            <consortium name="Lawrence Berkeley National Laboratory"/>
            <person name="Steindorff A."/>
            <person name="Hensen N."/>
            <person name="Bonometti L."/>
            <person name="Westerberg I."/>
            <person name="Brannstrom I.O."/>
            <person name="Guillou S."/>
            <person name="Cros-Aarteil S."/>
            <person name="Calhoun S."/>
            <person name="Haridas S."/>
            <person name="Kuo A."/>
            <person name="Mondo S."/>
            <person name="Pangilinan J."/>
            <person name="Riley R."/>
            <person name="Labutti K."/>
            <person name="Andreopoulos B."/>
            <person name="Lipzen A."/>
            <person name="Chen C."/>
            <person name="Yanf M."/>
            <person name="Daum C."/>
            <person name="Ng V."/>
            <person name="Clum A."/>
            <person name="Ohm R."/>
            <person name="Martin F."/>
            <person name="Silar P."/>
            <person name="Natvig D."/>
            <person name="Lalanne C."/>
            <person name="Gautier V."/>
            <person name="Ament-Velasquez S.L."/>
            <person name="Kruys A."/>
            <person name="Hutchinson M.I."/>
            <person name="Powell A.J."/>
            <person name="Barry K."/>
            <person name="Miller A.N."/>
            <person name="Grigoriev I.V."/>
            <person name="Debuchy R."/>
            <person name="Gladieux P."/>
            <person name="Thoren M.H."/>
            <person name="Johannesson H."/>
        </authorList>
    </citation>
    <scope>NUCLEOTIDE SEQUENCE</scope>
    <source>
        <strain evidence="11">CBS 508.74</strain>
    </source>
</reference>
<keyword evidence="3" id="KW-0808">Transferase</keyword>
<gene>
    <name evidence="11" type="ORF">N656DRAFT_791654</name>
</gene>
<dbReference type="PANTHER" id="PTHR24361">
    <property type="entry name" value="MITOGEN-ACTIVATED KINASE KINASE KINASE"/>
    <property type="match status" value="1"/>
</dbReference>
<proteinExistence type="predicted"/>
<evidence type="ECO:0000256" key="8">
    <source>
        <dbReference type="ARBA" id="ARBA00048679"/>
    </source>
</evidence>
<dbReference type="SMART" id="SM00220">
    <property type="entry name" value="S_TKc"/>
    <property type="match status" value="1"/>
</dbReference>
<comment type="catalytic activity">
    <reaction evidence="7">
        <text>L-threonyl-[protein] + ATP = O-phospho-L-threonyl-[protein] + ADP + H(+)</text>
        <dbReference type="Rhea" id="RHEA:46608"/>
        <dbReference type="Rhea" id="RHEA-COMP:11060"/>
        <dbReference type="Rhea" id="RHEA-COMP:11605"/>
        <dbReference type="ChEBI" id="CHEBI:15378"/>
        <dbReference type="ChEBI" id="CHEBI:30013"/>
        <dbReference type="ChEBI" id="CHEBI:30616"/>
        <dbReference type="ChEBI" id="CHEBI:61977"/>
        <dbReference type="ChEBI" id="CHEBI:456216"/>
        <dbReference type="EC" id="2.7.11.1"/>
    </reaction>
</comment>
<evidence type="ECO:0000259" key="10">
    <source>
        <dbReference type="PROSITE" id="PS50011"/>
    </source>
</evidence>
<keyword evidence="5 11" id="KW-0418">Kinase</keyword>
<comment type="catalytic activity">
    <reaction evidence="8">
        <text>L-seryl-[protein] + ATP = O-phospho-L-seryl-[protein] + ADP + H(+)</text>
        <dbReference type="Rhea" id="RHEA:17989"/>
        <dbReference type="Rhea" id="RHEA-COMP:9863"/>
        <dbReference type="Rhea" id="RHEA-COMP:11604"/>
        <dbReference type="ChEBI" id="CHEBI:15378"/>
        <dbReference type="ChEBI" id="CHEBI:29999"/>
        <dbReference type="ChEBI" id="CHEBI:30616"/>
        <dbReference type="ChEBI" id="CHEBI:83421"/>
        <dbReference type="ChEBI" id="CHEBI:456216"/>
        <dbReference type="EC" id="2.7.11.1"/>
    </reaction>
</comment>
<feature type="compositionally biased region" description="Polar residues" evidence="9">
    <location>
        <begin position="7"/>
        <end position="22"/>
    </location>
</feature>
<evidence type="ECO:0000256" key="6">
    <source>
        <dbReference type="ARBA" id="ARBA00022840"/>
    </source>
</evidence>
<protein>
    <recommendedName>
        <fullName evidence="1">non-specific serine/threonine protein kinase</fullName>
        <ecNumber evidence="1">2.7.11.1</ecNumber>
    </recommendedName>
</protein>
<dbReference type="InterPro" id="IPR008271">
    <property type="entry name" value="Ser/Thr_kinase_AS"/>
</dbReference>
<dbReference type="AlphaFoldDB" id="A0AAN6QGM1"/>
<evidence type="ECO:0000256" key="1">
    <source>
        <dbReference type="ARBA" id="ARBA00012513"/>
    </source>
</evidence>
<dbReference type="PROSITE" id="PS00108">
    <property type="entry name" value="PROTEIN_KINASE_ST"/>
    <property type="match status" value="1"/>
</dbReference>
<evidence type="ECO:0000256" key="9">
    <source>
        <dbReference type="SAM" id="MobiDB-lite"/>
    </source>
</evidence>
<dbReference type="EMBL" id="MU853354">
    <property type="protein sequence ID" value="KAK4109809.1"/>
    <property type="molecule type" value="Genomic_DNA"/>
</dbReference>
<dbReference type="EC" id="2.7.11.1" evidence="1"/>
<dbReference type="SUPFAM" id="SSF56112">
    <property type="entry name" value="Protein kinase-like (PK-like)"/>
    <property type="match status" value="1"/>
</dbReference>
<keyword evidence="2" id="KW-0723">Serine/threonine-protein kinase</keyword>
<accession>A0AAN6QGM1</accession>
<dbReference type="GO" id="GO:0004674">
    <property type="term" value="F:protein serine/threonine kinase activity"/>
    <property type="evidence" value="ECO:0007669"/>
    <property type="project" value="UniProtKB-KW"/>
</dbReference>
<organism evidence="11 12">
    <name type="scientific">Canariomyces notabilis</name>
    <dbReference type="NCBI Taxonomy" id="2074819"/>
    <lineage>
        <taxon>Eukaryota</taxon>
        <taxon>Fungi</taxon>
        <taxon>Dikarya</taxon>
        <taxon>Ascomycota</taxon>
        <taxon>Pezizomycotina</taxon>
        <taxon>Sordariomycetes</taxon>
        <taxon>Sordariomycetidae</taxon>
        <taxon>Sordariales</taxon>
        <taxon>Chaetomiaceae</taxon>
        <taxon>Canariomyces</taxon>
    </lineage>
</organism>
<dbReference type="GeneID" id="89941122"/>
<dbReference type="GO" id="GO:0005737">
    <property type="term" value="C:cytoplasm"/>
    <property type="evidence" value="ECO:0007669"/>
    <property type="project" value="TreeGrafter"/>
</dbReference>
<evidence type="ECO:0000256" key="5">
    <source>
        <dbReference type="ARBA" id="ARBA00022777"/>
    </source>
</evidence>